<evidence type="ECO:0000313" key="13">
    <source>
        <dbReference type="Proteomes" id="UP000198822"/>
    </source>
</evidence>
<dbReference type="PRINTS" id="PR00315">
    <property type="entry name" value="ELONGATNFCT"/>
</dbReference>
<evidence type="ECO:0000259" key="11">
    <source>
        <dbReference type="PROSITE" id="PS51722"/>
    </source>
</evidence>
<dbReference type="RefSeq" id="WP_092502134.1">
    <property type="nucleotide sequence ID" value="NZ_LT629695.1"/>
</dbReference>
<keyword evidence="5 8" id="KW-0648">Protein biosynthesis</keyword>
<comment type="similarity">
    <text evidence="1 8 9">Belongs to the TRAFAC class translation factor GTPase superfamily. Classic translation factor GTPase family. IF-2 subfamily.</text>
</comment>
<feature type="binding site" evidence="8">
    <location>
        <begin position="499"/>
        <end position="502"/>
    </location>
    <ligand>
        <name>GTP</name>
        <dbReference type="ChEBI" id="CHEBI:37565"/>
    </ligand>
</feature>
<dbReference type="CDD" id="cd03702">
    <property type="entry name" value="IF2_mtIF2_II"/>
    <property type="match status" value="1"/>
</dbReference>
<dbReference type="GO" id="GO:0003743">
    <property type="term" value="F:translation initiation factor activity"/>
    <property type="evidence" value="ECO:0007669"/>
    <property type="project" value="UniProtKB-UniRule"/>
</dbReference>
<comment type="caution">
    <text evidence="8">Lacks conserved residue(s) required for the propagation of feature annotation.</text>
</comment>
<dbReference type="NCBIfam" id="TIGR00231">
    <property type="entry name" value="small_GTP"/>
    <property type="match status" value="1"/>
</dbReference>
<dbReference type="FunFam" id="2.40.30.10:FF:000007">
    <property type="entry name" value="Translation initiation factor IF-2"/>
    <property type="match status" value="1"/>
</dbReference>
<dbReference type="FunFam" id="3.40.50.10050:FF:000001">
    <property type="entry name" value="Translation initiation factor IF-2"/>
    <property type="match status" value="1"/>
</dbReference>
<dbReference type="InterPro" id="IPR009000">
    <property type="entry name" value="Transl_B-barrel_sf"/>
</dbReference>
<dbReference type="CDD" id="cd01887">
    <property type="entry name" value="IF2_eIF5B"/>
    <property type="match status" value="1"/>
</dbReference>
<dbReference type="InterPro" id="IPR005225">
    <property type="entry name" value="Small_GTP-bd"/>
</dbReference>
<dbReference type="InterPro" id="IPR015760">
    <property type="entry name" value="TIF_IF2"/>
</dbReference>
<dbReference type="STRING" id="399736.SAMN04489720_0499"/>
<evidence type="ECO:0000256" key="6">
    <source>
        <dbReference type="ARBA" id="ARBA00023134"/>
    </source>
</evidence>
<dbReference type="Gene3D" id="2.40.30.10">
    <property type="entry name" value="Translation factors"/>
    <property type="match status" value="2"/>
</dbReference>
<dbReference type="Pfam" id="PF22042">
    <property type="entry name" value="EF-G_D2"/>
    <property type="match status" value="1"/>
</dbReference>
<feature type="domain" description="Tr-type G" evidence="11">
    <location>
        <begin position="386"/>
        <end position="560"/>
    </location>
</feature>
<comment type="function">
    <text evidence="7 8 9">One of the essential components for the initiation of protein synthesis. Protects formylmethionyl-tRNA from spontaneous hydrolysis and promotes its binding to the 30S ribosomal subunits. Also involved in the hydrolysis of GTP during the formation of the 70S ribosomal complex.</text>
</comment>
<dbReference type="AlphaFoldDB" id="A0A1G8ARI6"/>
<feature type="compositionally biased region" description="Gly residues" evidence="10">
    <location>
        <begin position="248"/>
        <end position="260"/>
    </location>
</feature>
<keyword evidence="6 8" id="KW-0342">GTP-binding</keyword>
<gene>
    <name evidence="8" type="primary">infB</name>
    <name evidence="12" type="ORF">SAMN04489720_0499</name>
</gene>
<dbReference type="GO" id="GO:0005829">
    <property type="term" value="C:cytosol"/>
    <property type="evidence" value="ECO:0007669"/>
    <property type="project" value="TreeGrafter"/>
</dbReference>
<keyword evidence="13" id="KW-1185">Reference proteome</keyword>
<dbReference type="InterPro" id="IPR027417">
    <property type="entry name" value="P-loop_NTPase"/>
</dbReference>
<dbReference type="SUPFAM" id="SSF52540">
    <property type="entry name" value="P-loop containing nucleoside triphosphate hydrolases"/>
    <property type="match status" value="1"/>
</dbReference>
<evidence type="ECO:0000256" key="10">
    <source>
        <dbReference type="SAM" id="MobiDB-lite"/>
    </source>
</evidence>
<dbReference type="InterPro" id="IPR006847">
    <property type="entry name" value="IF2_N"/>
</dbReference>
<evidence type="ECO:0000256" key="1">
    <source>
        <dbReference type="ARBA" id="ARBA00007733"/>
    </source>
</evidence>
<name>A0A1G8ARI6_9MICO</name>
<evidence type="ECO:0000256" key="2">
    <source>
        <dbReference type="ARBA" id="ARBA00020675"/>
    </source>
</evidence>
<dbReference type="Pfam" id="PF11987">
    <property type="entry name" value="IF-2"/>
    <property type="match status" value="1"/>
</dbReference>
<feature type="compositionally biased region" description="Gly residues" evidence="10">
    <location>
        <begin position="227"/>
        <end position="240"/>
    </location>
</feature>
<dbReference type="Pfam" id="PF04760">
    <property type="entry name" value="IF2_N"/>
    <property type="match status" value="1"/>
</dbReference>
<dbReference type="GO" id="GO:0003924">
    <property type="term" value="F:GTPase activity"/>
    <property type="evidence" value="ECO:0007669"/>
    <property type="project" value="UniProtKB-UniRule"/>
</dbReference>
<dbReference type="InterPro" id="IPR053905">
    <property type="entry name" value="EF-G-like_DII"/>
</dbReference>
<dbReference type="GO" id="GO:0005525">
    <property type="term" value="F:GTP binding"/>
    <property type="evidence" value="ECO:0007669"/>
    <property type="project" value="UniProtKB-KW"/>
</dbReference>
<feature type="compositionally biased region" description="Pro residues" evidence="10">
    <location>
        <begin position="184"/>
        <end position="205"/>
    </location>
</feature>
<feature type="compositionally biased region" description="Basic residues" evidence="10">
    <location>
        <begin position="261"/>
        <end position="272"/>
    </location>
</feature>
<dbReference type="OrthoDB" id="9811804at2"/>
<sequence length="893" mass="93892">MANPRVHEIAAELGVESKVALAKLKEMGEFVKGPASAVAPPVARKLKAALEEAGVTKQPEAAAAAPAQEKPASKPAAKPAGAKPAAAKPAAEAPAPAAPAAPAAAKPAEAPAAKPAEAAEATAPATPAAPAGDSPTPNAIPRPMARPGAPRPGNNPFASSQGMGRPRGGNNPFTARPTRDSPRPGAPRPGAPRPGAPRPGSPRPGAPRGGQGGPGGGGLGFQRPGAGQPGRGAPGRGGPAFAGRRGRGPGGTAGAFGKGGGKAKSRKSKRTKRLEFEMREAPSLGGVRVRRGEGQVIRMRRGASISDFAEKIDVSPGDLVQVLFHLGEMATATESLDESTFEILGEELGYRIQIVSPEDEDKELLEGFGLDLEQELEDEDESDLEFRAPVVTVMGHVDHGKTRLLDAIRKSNVIDGEAGGITQHIGAYQVYREHEGIDRAVTFIDTPGHEAFTAMRARGARVTDLAILVVAADDGIMPQTVEALNHAQAAGVPIVVAVNKVDKEGANPAKVRQQLTEYNLVAEEYGGDVMFVDVSALTGKGVDELIEAVLLTADAGLDLRANPNKEARGVAIEARLDKGRGAVTTVLIQSGTLRIGDAIVAGTAYGRVRAMTLDDGTPVDEAWPSMPVQVQGLSSVPRAGDTFLVTEEDRTARQIAEKREAVERNALLAKARKRLSLEDFKLALEQGKVETLNLIIKGDVSGAVEALEESLLKIDIDDSVDLRIIHRGVGAITESDVNLATVDDAVIIGFNVRPDTKARERAAREGVDVRFYNVIYAAIDDIESSLKGMLKPEYEEVQSGVAEIREVFRSSKWGNIAGVIVRSGTITRNAKARVIRDGVVLADGLAIESLRRFKDDVTEVKTDFECGIGLGKFNDIQLGDEIETIEMVEKPRD</sequence>
<feature type="binding site" evidence="8">
    <location>
        <begin position="395"/>
        <end position="402"/>
    </location>
    <ligand>
        <name>GTP</name>
        <dbReference type="ChEBI" id="CHEBI:37565"/>
    </ligand>
</feature>
<feature type="compositionally biased region" description="Low complexity" evidence="10">
    <location>
        <begin position="59"/>
        <end position="131"/>
    </location>
</feature>
<evidence type="ECO:0000313" key="12">
    <source>
        <dbReference type="EMBL" id="SDH23539.1"/>
    </source>
</evidence>
<keyword evidence="3 8" id="KW-0396">Initiation factor</keyword>
<dbReference type="SUPFAM" id="SSF52156">
    <property type="entry name" value="Initiation factor IF2/eIF5b, domain 3"/>
    <property type="match status" value="1"/>
</dbReference>
<dbReference type="Proteomes" id="UP000198822">
    <property type="component" value="Chromosome I"/>
</dbReference>
<dbReference type="NCBIfam" id="TIGR00487">
    <property type="entry name" value="IF-2"/>
    <property type="match status" value="1"/>
</dbReference>
<evidence type="ECO:0000256" key="3">
    <source>
        <dbReference type="ARBA" id="ARBA00022540"/>
    </source>
</evidence>
<dbReference type="PANTHER" id="PTHR43381:SF5">
    <property type="entry name" value="TR-TYPE G DOMAIN-CONTAINING PROTEIN"/>
    <property type="match status" value="1"/>
</dbReference>
<dbReference type="Gene3D" id="3.40.50.300">
    <property type="entry name" value="P-loop containing nucleotide triphosphate hydrolases"/>
    <property type="match status" value="1"/>
</dbReference>
<evidence type="ECO:0000256" key="4">
    <source>
        <dbReference type="ARBA" id="ARBA00022741"/>
    </source>
</evidence>
<organism evidence="12 13">
    <name type="scientific">Agrococcus jejuensis</name>
    <dbReference type="NCBI Taxonomy" id="399736"/>
    <lineage>
        <taxon>Bacteria</taxon>
        <taxon>Bacillati</taxon>
        <taxon>Actinomycetota</taxon>
        <taxon>Actinomycetes</taxon>
        <taxon>Micrococcales</taxon>
        <taxon>Microbacteriaceae</taxon>
        <taxon>Agrococcus</taxon>
    </lineage>
</organism>
<protein>
    <recommendedName>
        <fullName evidence="2 8">Translation initiation factor IF-2</fullName>
    </recommendedName>
</protein>
<dbReference type="PANTHER" id="PTHR43381">
    <property type="entry name" value="TRANSLATION INITIATION FACTOR IF-2-RELATED"/>
    <property type="match status" value="1"/>
</dbReference>
<comment type="subcellular location">
    <subcellularLocation>
        <location evidence="8">Cytoplasm</location>
    </subcellularLocation>
</comment>
<feature type="binding site" evidence="8">
    <location>
        <begin position="445"/>
        <end position="449"/>
    </location>
    <ligand>
        <name>GTP</name>
        <dbReference type="ChEBI" id="CHEBI:37565"/>
    </ligand>
</feature>
<accession>A0A1G8ARI6</accession>
<evidence type="ECO:0000256" key="5">
    <source>
        <dbReference type="ARBA" id="ARBA00022917"/>
    </source>
</evidence>
<dbReference type="PROSITE" id="PS01176">
    <property type="entry name" value="IF2"/>
    <property type="match status" value="1"/>
</dbReference>
<keyword evidence="4 8" id="KW-0547">Nucleotide-binding</keyword>
<dbReference type="InterPro" id="IPR036925">
    <property type="entry name" value="TIF_IF2_dom3_sf"/>
</dbReference>
<dbReference type="CDD" id="cd03692">
    <property type="entry name" value="mtIF2_IVc"/>
    <property type="match status" value="1"/>
</dbReference>
<keyword evidence="8" id="KW-0963">Cytoplasm</keyword>
<feature type="compositionally biased region" description="Gly residues" evidence="10">
    <location>
        <begin position="207"/>
        <end position="220"/>
    </location>
</feature>
<dbReference type="FunFam" id="3.40.50.300:FF:000019">
    <property type="entry name" value="Translation initiation factor IF-2"/>
    <property type="match status" value="1"/>
</dbReference>
<dbReference type="Pfam" id="PF00009">
    <property type="entry name" value="GTP_EFTU"/>
    <property type="match status" value="1"/>
</dbReference>
<dbReference type="InterPro" id="IPR000795">
    <property type="entry name" value="T_Tr_GTP-bd_dom"/>
</dbReference>
<dbReference type="InterPro" id="IPR000178">
    <property type="entry name" value="TF_IF2_bacterial-like"/>
</dbReference>
<feature type="compositionally biased region" description="Low complexity" evidence="10">
    <location>
        <begin position="141"/>
        <end position="152"/>
    </location>
</feature>
<dbReference type="Gene3D" id="3.40.50.10050">
    <property type="entry name" value="Translation initiation factor IF- 2, domain 3"/>
    <property type="match status" value="1"/>
</dbReference>
<evidence type="ECO:0000256" key="8">
    <source>
        <dbReference type="HAMAP-Rule" id="MF_00100"/>
    </source>
</evidence>
<evidence type="ECO:0000256" key="7">
    <source>
        <dbReference type="ARBA" id="ARBA00025162"/>
    </source>
</evidence>
<reference evidence="13" key="1">
    <citation type="submission" date="2016-10" db="EMBL/GenBank/DDBJ databases">
        <authorList>
            <person name="Varghese N."/>
            <person name="Submissions S."/>
        </authorList>
    </citation>
    <scope>NUCLEOTIDE SEQUENCE [LARGE SCALE GENOMIC DNA]</scope>
    <source>
        <strain evidence="13">DSM 22002</strain>
    </source>
</reference>
<dbReference type="InterPro" id="IPR044145">
    <property type="entry name" value="IF2_II"/>
</dbReference>
<dbReference type="Gene3D" id="1.10.10.2480">
    <property type="match status" value="1"/>
</dbReference>
<dbReference type="InterPro" id="IPR023115">
    <property type="entry name" value="TIF_IF2_dom3"/>
</dbReference>
<proteinExistence type="inferred from homology"/>
<dbReference type="PROSITE" id="PS51722">
    <property type="entry name" value="G_TR_2"/>
    <property type="match status" value="1"/>
</dbReference>
<dbReference type="SUPFAM" id="SSF50447">
    <property type="entry name" value="Translation proteins"/>
    <property type="match status" value="2"/>
</dbReference>
<dbReference type="EMBL" id="LT629695">
    <property type="protein sequence ID" value="SDH23539.1"/>
    <property type="molecule type" value="Genomic_DNA"/>
</dbReference>
<dbReference type="HAMAP" id="MF_00100_B">
    <property type="entry name" value="IF_2_B"/>
    <property type="match status" value="1"/>
</dbReference>
<evidence type="ECO:0000256" key="9">
    <source>
        <dbReference type="RuleBase" id="RU000644"/>
    </source>
</evidence>
<feature type="region of interest" description="Disordered" evidence="10">
    <location>
        <begin position="52"/>
        <end position="279"/>
    </location>
</feature>
<dbReference type="FunFam" id="2.40.30.10:FF:000008">
    <property type="entry name" value="Translation initiation factor IF-2"/>
    <property type="match status" value="1"/>
</dbReference>